<feature type="transmembrane region" description="Helical" evidence="10">
    <location>
        <begin position="396"/>
        <end position="417"/>
    </location>
</feature>
<dbReference type="RefSeq" id="WP_048853628.1">
    <property type="nucleotide sequence ID" value="NZ_BAMZ01000010.1"/>
</dbReference>
<keyword evidence="9 10" id="KW-0739">Sodium transport</keyword>
<feature type="transmembrane region" description="Helical" evidence="10">
    <location>
        <begin position="6"/>
        <end position="24"/>
    </location>
</feature>
<reference evidence="12 13" key="1">
    <citation type="submission" date="2017-04" db="EMBL/GenBank/DDBJ databases">
        <title>Kefir bacterial isolates.</title>
        <authorList>
            <person name="Kim Y."/>
            <person name="Blasche S."/>
            <person name="Patil K.R."/>
        </authorList>
    </citation>
    <scope>NUCLEOTIDE SEQUENCE [LARGE SCALE GENOMIC DNA]</scope>
    <source>
        <strain evidence="12 13">KR-2</strain>
    </source>
</reference>
<evidence type="ECO:0000256" key="2">
    <source>
        <dbReference type="ARBA" id="ARBA00022448"/>
    </source>
</evidence>
<dbReference type="PANTHER" id="PTHR10110">
    <property type="entry name" value="SODIUM/HYDROGEN EXCHANGER"/>
    <property type="match status" value="1"/>
</dbReference>
<dbReference type="GeneID" id="98302235"/>
<dbReference type="AlphaFoldDB" id="A0A270BQV6"/>
<dbReference type="Pfam" id="PF00999">
    <property type="entry name" value="Na_H_Exchanger"/>
    <property type="match status" value="1"/>
</dbReference>
<dbReference type="InterPro" id="IPR006153">
    <property type="entry name" value="Cation/H_exchanger_TM"/>
</dbReference>
<evidence type="ECO:0000259" key="11">
    <source>
        <dbReference type="Pfam" id="PF00999"/>
    </source>
</evidence>
<dbReference type="PANTHER" id="PTHR10110:SF86">
    <property type="entry name" value="SODIUM_HYDROGEN EXCHANGER 7"/>
    <property type="match status" value="1"/>
</dbReference>
<evidence type="ECO:0000256" key="5">
    <source>
        <dbReference type="ARBA" id="ARBA00022989"/>
    </source>
</evidence>
<evidence type="ECO:0000256" key="8">
    <source>
        <dbReference type="ARBA" id="ARBA00023136"/>
    </source>
</evidence>
<comment type="subcellular location">
    <subcellularLocation>
        <location evidence="10">Cell inner membrane</location>
        <topology evidence="10">Multi-pass membrane protein</topology>
    </subcellularLocation>
    <subcellularLocation>
        <location evidence="1">Cell membrane</location>
        <topology evidence="1">Multi-pass membrane protein</topology>
    </subcellularLocation>
</comment>
<evidence type="ECO:0000256" key="9">
    <source>
        <dbReference type="ARBA" id="ARBA00023201"/>
    </source>
</evidence>
<keyword evidence="10" id="KW-0997">Cell inner membrane</keyword>
<evidence type="ECO:0000256" key="4">
    <source>
        <dbReference type="ARBA" id="ARBA00022692"/>
    </source>
</evidence>
<proteinExistence type="inferred from homology"/>
<feature type="transmembrane region" description="Helical" evidence="10">
    <location>
        <begin position="54"/>
        <end position="71"/>
    </location>
</feature>
<comment type="similarity">
    <text evidence="10">Belongs to the monovalent cation:proton antiporter 1 (CPA1) transporter (TC 2.A.36) family.</text>
</comment>
<name>A0A270BQV6_9PROT</name>
<feature type="domain" description="Cation/H+ exchanger transmembrane" evidence="11">
    <location>
        <begin position="14"/>
        <end position="417"/>
    </location>
</feature>
<gene>
    <name evidence="12" type="ORF">B9K05_05495</name>
</gene>
<comment type="caution">
    <text evidence="10">Lacks conserved residue(s) required for the propagation of feature annotation.</text>
</comment>
<sequence length="566" mass="62257">MLTIELILLLLLLTAVSSLIALRFRQKVPQPVILIALGVGAGLAGMHLRLHPELFMFVFLPPLLFADAFRMPLREFGELRGPILFLAFGLVVLSTLLCGYAIHWILPVMSLPVCFTLAAALSPTDTVAVSSLIKGRRVPTRLLQLLSGEALFNDASGLVCFRFAMADALTGEFSYQQAFGTFLLVACGGLAIGGAVAWVATRFNKMLTRSGYDETQSQIVLVLLLPFLMYAMAEAVGCSGILAAVAGCMVVKLSGIIEDASTTTRLQSTTVWTMVSYVFNALIFLFLGLQLPSLLQSARTLVLAQHVGMWRLGLLVVEIYGIMLVMRFAGVWLSIACRWASARINRVPFDHPTGFAASLLLTFAGVRGAVTLAAVLSLPTGEDGTMSFPAREPVVVIAAGVIILSLLVASVVIPFCLRFIPPEEVDKNAQEENMARQKLLRAALELLHKAQTIPAIETPPETEEEKAALEEARVEVIDRLTKLYQTRLEQEDATPRIAQADRRNAIRHARMELALRLQILRAERQTMRTLVAEQEINDQTEWKLQQELDYEEEVIHALAQRLPREG</sequence>
<feature type="transmembrane region" description="Helical" evidence="10">
    <location>
        <begin position="309"/>
        <end position="333"/>
    </location>
</feature>
<protein>
    <submittedName>
        <fullName evidence="12">Na+/H+ antiporter</fullName>
    </submittedName>
</protein>
<evidence type="ECO:0000256" key="7">
    <source>
        <dbReference type="ARBA" id="ARBA00023065"/>
    </source>
</evidence>
<keyword evidence="5 10" id="KW-1133">Transmembrane helix</keyword>
<evidence type="ECO:0000256" key="3">
    <source>
        <dbReference type="ARBA" id="ARBA00022475"/>
    </source>
</evidence>
<keyword evidence="7 10" id="KW-0406">Ion transport</keyword>
<keyword evidence="10" id="KW-0050">Antiport</keyword>
<dbReference type="GO" id="GO:0098719">
    <property type="term" value="P:sodium ion import across plasma membrane"/>
    <property type="evidence" value="ECO:0007669"/>
    <property type="project" value="TreeGrafter"/>
</dbReference>
<dbReference type="InterPro" id="IPR018422">
    <property type="entry name" value="Cation/H_exchanger_CPA1"/>
</dbReference>
<organism evidence="12 13">
    <name type="scientific">Acetobacter syzygii</name>
    <dbReference type="NCBI Taxonomy" id="146476"/>
    <lineage>
        <taxon>Bacteria</taxon>
        <taxon>Pseudomonadati</taxon>
        <taxon>Pseudomonadota</taxon>
        <taxon>Alphaproteobacteria</taxon>
        <taxon>Acetobacterales</taxon>
        <taxon>Acetobacteraceae</taxon>
        <taxon>Acetobacter</taxon>
    </lineage>
</organism>
<comment type="caution">
    <text evidence="12">The sequence shown here is derived from an EMBL/GenBank/DDBJ whole genome shotgun (WGS) entry which is preliminary data.</text>
</comment>
<dbReference type="Proteomes" id="UP000216033">
    <property type="component" value="Unassembled WGS sequence"/>
</dbReference>
<feature type="transmembrane region" description="Helical" evidence="10">
    <location>
        <begin position="83"/>
        <end position="103"/>
    </location>
</feature>
<feature type="transmembrane region" description="Helical" evidence="10">
    <location>
        <begin position="354"/>
        <end position="376"/>
    </location>
</feature>
<evidence type="ECO:0000256" key="6">
    <source>
        <dbReference type="ARBA" id="ARBA00023053"/>
    </source>
</evidence>
<dbReference type="InterPro" id="IPR004705">
    <property type="entry name" value="Cation/H_exchanger_CPA1_bac"/>
</dbReference>
<evidence type="ECO:0000313" key="12">
    <source>
        <dbReference type="EMBL" id="PAL27392.1"/>
    </source>
</evidence>
<dbReference type="NCBIfam" id="TIGR00831">
    <property type="entry name" value="a_cpa1"/>
    <property type="match status" value="1"/>
</dbReference>
<evidence type="ECO:0000256" key="10">
    <source>
        <dbReference type="RuleBase" id="RU366002"/>
    </source>
</evidence>
<accession>A0A270BQV6</accession>
<dbReference type="Gene3D" id="6.10.140.1330">
    <property type="match status" value="1"/>
</dbReference>
<feature type="transmembrane region" description="Helical" evidence="10">
    <location>
        <begin position="219"/>
        <end position="251"/>
    </location>
</feature>
<feature type="transmembrane region" description="Helical" evidence="10">
    <location>
        <begin position="271"/>
        <end position="289"/>
    </location>
</feature>
<feature type="transmembrane region" description="Helical" evidence="10">
    <location>
        <begin position="31"/>
        <end position="48"/>
    </location>
</feature>
<keyword evidence="3" id="KW-1003">Cell membrane</keyword>
<keyword evidence="8 10" id="KW-0472">Membrane</keyword>
<feature type="transmembrane region" description="Helical" evidence="10">
    <location>
        <begin position="178"/>
        <end position="199"/>
    </location>
</feature>
<keyword evidence="4 10" id="KW-0812">Transmembrane</keyword>
<dbReference type="GO" id="GO:0015386">
    <property type="term" value="F:potassium:proton antiporter activity"/>
    <property type="evidence" value="ECO:0007669"/>
    <property type="project" value="TreeGrafter"/>
</dbReference>
<evidence type="ECO:0000256" key="1">
    <source>
        <dbReference type="ARBA" id="ARBA00004651"/>
    </source>
</evidence>
<dbReference type="GO" id="GO:0051453">
    <property type="term" value="P:regulation of intracellular pH"/>
    <property type="evidence" value="ECO:0007669"/>
    <property type="project" value="TreeGrafter"/>
</dbReference>
<dbReference type="GO" id="GO:0015385">
    <property type="term" value="F:sodium:proton antiporter activity"/>
    <property type="evidence" value="ECO:0007669"/>
    <property type="project" value="InterPro"/>
</dbReference>
<evidence type="ECO:0000313" key="13">
    <source>
        <dbReference type="Proteomes" id="UP000216033"/>
    </source>
</evidence>
<dbReference type="EMBL" id="NDFP01000003">
    <property type="protein sequence ID" value="PAL27392.1"/>
    <property type="molecule type" value="Genomic_DNA"/>
</dbReference>
<keyword evidence="13" id="KW-1185">Reference proteome</keyword>
<dbReference type="GO" id="GO:0005886">
    <property type="term" value="C:plasma membrane"/>
    <property type="evidence" value="ECO:0007669"/>
    <property type="project" value="UniProtKB-SubCell"/>
</dbReference>
<keyword evidence="6 10" id="KW-0915">Sodium</keyword>
<dbReference type="OrthoDB" id="9809206at2"/>
<keyword evidence="2 10" id="KW-0813">Transport</keyword>
<comment type="function">
    <text evidence="10">Na(+)/H(+) antiporter that extrudes sodium in exchange for external protons.</text>
</comment>